<dbReference type="RefSeq" id="XP_028869595.1">
    <property type="nucleotide sequence ID" value="XM_029013762.1"/>
</dbReference>
<keyword evidence="2" id="KW-1185">Reference proteome</keyword>
<gene>
    <name evidence="1" type="ORF">BOVATA_048450</name>
</gene>
<dbReference type="VEuPathDB" id="PiroplasmaDB:BOVATA_048450"/>
<name>A0A2H6KK38_9APIC</name>
<proteinExistence type="predicted"/>
<dbReference type="Proteomes" id="UP000236319">
    <property type="component" value="Unassembled WGS sequence"/>
</dbReference>
<organism evidence="1 2">
    <name type="scientific">Babesia ovata</name>
    <dbReference type="NCBI Taxonomy" id="189622"/>
    <lineage>
        <taxon>Eukaryota</taxon>
        <taxon>Sar</taxon>
        <taxon>Alveolata</taxon>
        <taxon>Apicomplexa</taxon>
        <taxon>Aconoidasida</taxon>
        <taxon>Piroplasmida</taxon>
        <taxon>Babesiidae</taxon>
        <taxon>Babesia</taxon>
    </lineage>
</organism>
<dbReference type="AlphaFoldDB" id="A0A2H6KK38"/>
<sequence length="523" mass="58830">MQVNNELATLLKATADKAIGQLQNAVNGTVVPTLNTVKQAVPHLESSAKEARLTLIKHSGTVTEKFAALCKAVKDIADNSSSNESLKGLKQILTDFQTVMLKGGKSEQLQKIVNDLSELMGRTLVNAIETADTFITTDAFAISAPIIDSLHAHVNQEVKDATEKITTQARRQYVTSIISLLTEFANQTNWELKDLPQEIEDDKHIGVKGFMEKLESEFILEVQQIDAIDTVVRPNENSPLSKGAKFLNNAFTALFDKLRKQTDFSPNYDKLWPSKEALTKLLSGLVTSQHFNHDFRVNLQTLKNRLGELVPQKFGDGDCPLLLNALTKGLPDIVTQLGHAYVNKYSGEDWKKNHADKYANIMLTSTSTLYEELYHLFYSCHKDWSKLKIDGSEKVTKNKGDFEKYLESQGYNTVNLINKNHTGQEVAEKLKTAFSNYDDFDTPSDLRYSDVGTYLNSIRREWGPMSLLYRHLATYYSVCHTRIPTAPKSPCSIRDMLGWMCGLRTLQSIRALRHIVTQCSTRK</sequence>
<evidence type="ECO:0000313" key="1">
    <source>
        <dbReference type="EMBL" id="GBE63352.1"/>
    </source>
</evidence>
<evidence type="ECO:0000313" key="2">
    <source>
        <dbReference type="Proteomes" id="UP000236319"/>
    </source>
</evidence>
<dbReference type="GeneID" id="39877122"/>
<evidence type="ECO:0008006" key="3">
    <source>
        <dbReference type="Google" id="ProtNLM"/>
    </source>
</evidence>
<protein>
    <recommendedName>
        <fullName evidence="3">Extracellular matrix-binding ebh</fullName>
    </recommendedName>
</protein>
<comment type="caution">
    <text evidence="1">The sequence shown here is derived from an EMBL/GenBank/DDBJ whole genome shotgun (WGS) entry which is preliminary data.</text>
</comment>
<accession>A0A2H6KK38</accession>
<dbReference type="EMBL" id="BDSA01000035">
    <property type="protein sequence ID" value="GBE63352.1"/>
    <property type="molecule type" value="Genomic_DNA"/>
</dbReference>
<reference evidence="1 2" key="1">
    <citation type="journal article" date="2017" name="BMC Genomics">
        <title>Whole-genome assembly of Babesia ovata and comparative genomics between closely related pathogens.</title>
        <authorList>
            <person name="Yamagishi J."/>
            <person name="Asada M."/>
            <person name="Hakimi H."/>
            <person name="Tanaka T.Q."/>
            <person name="Sugimoto C."/>
            <person name="Kawazu S."/>
        </authorList>
    </citation>
    <scope>NUCLEOTIDE SEQUENCE [LARGE SCALE GENOMIC DNA]</scope>
    <source>
        <strain evidence="1 2">Miyake</strain>
    </source>
</reference>